<proteinExistence type="predicted"/>
<evidence type="ECO:0000313" key="1">
    <source>
        <dbReference type="EMBL" id="MET4720902.1"/>
    </source>
</evidence>
<name>A0ABV2RVE0_BRAJP</name>
<evidence type="ECO:0000313" key="2">
    <source>
        <dbReference type="Proteomes" id="UP001549291"/>
    </source>
</evidence>
<protein>
    <submittedName>
        <fullName evidence="1">Uncharacterized protein</fullName>
    </submittedName>
</protein>
<dbReference type="RefSeq" id="WP_157789094.1">
    <property type="nucleotide sequence ID" value="NZ_CP066351.1"/>
</dbReference>
<keyword evidence="2" id="KW-1185">Reference proteome</keyword>
<dbReference type="EMBL" id="JBEPTQ010000002">
    <property type="protein sequence ID" value="MET4720902.1"/>
    <property type="molecule type" value="Genomic_DNA"/>
</dbReference>
<accession>A0ABV2RVE0</accession>
<reference evidence="1 2" key="1">
    <citation type="submission" date="2024-06" db="EMBL/GenBank/DDBJ databases">
        <title>Genomic Encyclopedia of Type Strains, Phase V (KMG-V): Genome sequencing to study the core and pangenomes of soil and plant-associated prokaryotes.</title>
        <authorList>
            <person name="Whitman W."/>
        </authorList>
    </citation>
    <scope>NUCLEOTIDE SEQUENCE [LARGE SCALE GENOMIC DNA]</scope>
    <source>
        <strain evidence="1 2">USDA 160</strain>
    </source>
</reference>
<sequence>MTIDEPLRGADRGFVVDAIHVDHSDGTIVYPHDQCTVSGHFGLQGKARLQARAERMALTAFECDGECIVCL</sequence>
<comment type="caution">
    <text evidence="1">The sequence shown here is derived from an EMBL/GenBank/DDBJ whole genome shotgun (WGS) entry which is preliminary data.</text>
</comment>
<organism evidence="1 2">
    <name type="scientific">Bradyrhizobium japonicum</name>
    <dbReference type="NCBI Taxonomy" id="375"/>
    <lineage>
        <taxon>Bacteria</taxon>
        <taxon>Pseudomonadati</taxon>
        <taxon>Pseudomonadota</taxon>
        <taxon>Alphaproteobacteria</taxon>
        <taxon>Hyphomicrobiales</taxon>
        <taxon>Nitrobacteraceae</taxon>
        <taxon>Bradyrhizobium</taxon>
    </lineage>
</organism>
<gene>
    <name evidence="1" type="ORF">ABIF63_005008</name>
</gene>
<dbReference type="Proteomes" id="UP001549291">
    <property type="component" value="Unassembled WGS sequence"/>
</dbReference>